<feature type="transmembrane region" description="Helical" evidence="4">
    <location>
        <begin position="187"/>
        <end position="207"/>
    </location>
</feature>
<feature type="transmembrane region" description="Helical" evidence="4">
    <location>
        <begin position="14"/>
        <end position="35"/>
    </location>
</feature>
<dbReference type="KEGG" id="lbi:LEPBI_I0755"/>
<dbReference type="InterPro" id="IPR009057">
    <property type="entry name" value="Homeodomain-like_sf"/>
</dbReference>
<keyword evidence="1" id="KW-0805">Transcription regulation</keyword>
<dbReference type="SMART" id="SM00342">
    <property type="entry name" value="HTH_ARAC"/>
    <property type="match status" value="1"/>
</dbReference>
<dbReference type="Gene3D" id="1.10.10.60">
    <property type="entry name" value="Homeodomain-like"/>
    <property type="match status" value="2"/>
</dbReference>
<feature type="transmembrane region" description="Helical" evidence="4">
    <location>
        <begin position="70"/>
        <end position="89"/>
    </location>
</feature>
<dbReference type="PANTHER" id="PTHR43280:SF29">
    <property type="entry name" value="ARAC-FAMILY TRANSCRIPTIONAL REGULATOR"/>
    <property type="match status" value="1"/>
</dbReference>
<sequence>MDAFFRTFYFMGNVMIHLIAFSAGLAFLFAIGEFLRTNSSRQTKVQGLLFLFAAFFQTHTYLTATELYQVYPHFYLVHLPFTACIGSLLKQYFSELWNDSPNKNEFSYLELAPAFLVTFLMTPFYLSSAEEKIMIHQSYLKIGVPLPFQIIILIAVLPIFYSAYYVFSQMVRYIRWDRFKKSAHLRLVGLVVGFGAFASAIGVYTLFFHARHGLQIVSTFIGFLIIGIYLLRQKSPELWGEVQRIVIEEKKYQTSQLGSFDLEDLHERLKLLMETKKVYLDETINLEKLAKQMNLSEHQLSEFLNSHLKKSFFHLVNHYRIKEAKDFFIQHPEKNILTVAYEVGFPSKSTFYDAFKREVGQSPSEYRKNLKK</sequence>
<feature type="transmembrane region" description="Helical" evidence="4">
    <location>
        <begin position="47"/>
        <end position="64"/>
    </location>
</feature>
<organism evidence="6 7">
    <name type="scientific">Leptospira biflexa serovar Patoc (strain Patoc 1 / ATCC 23582 / Paris)</name>
    <dbReference type="NCBI Taxonomy" id="456481"/>
    <lineage>
        <taxon>Bacteria</taxon>
        <taxon>Pseudomonadati</taxon>
        <taxon>Spirochaetota</taxon>
        <taxon>Spirochaetia</taxon>
        <taxon>Leptospirales</taxon>
        <taxon>Leptospiraceae</taxon>
        <taxon>Leptospira</taxon>
    </lineage>
</organism>
<evidence type="ECO:0000313" key="7">
    <source>
        <dbReference type="Proteomes" id="UP000001847"/>
    </source>
</evidence>
<dbReference type="GO" id="GO:0003700">
    <property type="term" value="F:DNA-binding transcription factor activity"/>
    <property type="evidence" value="ECO:0007669"/>
    <property type="project" value="InterPro"/>
</dbReference>
<dbReference type="HOGENOM" id="CLU_041408_2_1_12"/>
<reference evidence="6 7" key="1">
    <citation type="journal article" date="2008" name="PLoS ONE">
        <title>Genome sequence of the saprophyte Leptospira biflexa provides insights into the evolution of Leptospira and the pathogenesis of leptospirosis.</title>
        <authorList>
            <person name="Picardeau M."/>
            <person name="Bulach D.M."/>
            <person name="Bouchier C."/>
            <person name="Zuerner R.L."/>
            <person name="Zidane N."/>
            <person name="Wilson P.J."/>
            <person name="Creno S."/>
            <person name="Kuczek E.S."/>
            <person name="Bommezzadri S."/>
            <person name="Davis J.C."/>
            <person name="McGrath A."/>
            <person name="Johnson M.J."/>
            <person name="Boursaux-Eude C."/>
            <person name="Seemann T."/>
            <person name="Rouy Z."/>
            <person name="Coppel R.L."/>
            <person name="Rood J.I."/>
            <person name="Lajus A."/>
            <person name="Davies J.K."/>
            <person name="Medigue C."/>
            <person name="Adler B."/>
        </authorList>
    </citation>
    <scope>NUCLEOTIDE SEQUENCE [LARGE SCALE GENOMIC DNA]</scope>
    <source>
        <strain evidence="7">Patoc 1 / ATCC 23582 / Paris</strain>
    </source>
</reference>
<keyword evidence="4" id="KW-0472">Membrane</keyword>
<evidence type="ECO:0000313" key="6">
    <source>
        <dbReference type="EMBL" id="ABZ96887.1"/>
    </source>
</evidence>
<name>B0SL80_LEPBP</name>
<feature type="transmembrane region" description="Helical" evidence="4">
    <location>
        <begin position="213"/>
        <end position="231"/>
    </location>
</feature>
<keyword evidence="3" id="KW-0804">Transcription</keyword>
<feature type="transmembrane region" description="Helical" evidence="4">
    <location>
        <begin position="146"/>
        <end position="167"/>
    </location>
</feature>
<evidence type="ECO:0000259" key="5">
    <source>
        <dbReference type="PROSITE" id="PS01124"/>
    </source>
</evidence>
<dbReference type="Proteomes" id="UP000001847">
    <property type="component" value="Chromosome I"/>
</dbReference>
<feature type="transmembrane region" description="Helical" evidence="4">
    <location>
        <begin position="109"/>
        <end position="126"/>
    </location>
</feature>
<proteinExistence type="predicted"/>
<dbReference type="PROSITE" id="PS01124">
    <property type="entry name" value="HTH_ARAC_FAMILY_2"/>
    <property type="match status" value="1"/>
</dbReference>
<dbReference type="Pfam" id="PF12833">
    <property type="entry name" value="HTH_18"/>
    <property type="match status" value="1"/>
</dbReference>
<dbReference type="GO" id="GO:0043565">
    <property type="term" value="F:sequence-specific DNA binding"/>
    <property type="evidence" value="ECO:0007669"/>
    <property type="project" value="InterPro"/>
</dbReference>
<evidence type="ECO:0000256" key="4">
    <source>
        <dbReference type="SAM" id="Phobius"/>
    </source>
</evidence>
<keyword evidence="2" id="KW-0238">DNA-binding</keyword>
<dbReference type="EMBL" id="CP000786">
    <property type="protein sequence ID" value="ABZ96887.1"/>
    <property type="molecule type" value="Genomic_DNA"/>
</dbReference>
<gene>
    <name evidence="6" type="ordered locus">LEPBI_I0755</name>
</gene>
<dbReference type="OrthoDB" id="6866685at2"/>
<dbReference type="PANTHER" id="PTHR43280">
    <property type="entry name" value="ARAC-FAMILY TRANSCRIPTIONAL REGULATOR"/>
    <property type="match status" value="1"/>
</dbReference>
<accession>B0SL80</accession>
<dbReference type="STRING" id="456481.LEPBI_I0755"/>
<keyword evidence="4" id="KW-0812">Transmembrane</keyword>
<keyword evidence="4" id="KW-1133">Transmembrane helix</keyword>
<dbReference type="InterPro" id="IPR018060">
    <property type="entry name" value="HTH_AraC"/>
</dbReference>
<protein>
    <submittedName>
        <fullName evidence="6">Putative transcriptional regulator, AraC family putative membrane protein</fullName>
    </submittedName>
</protein>
<evidence type="ECO:0000256" key="2">
    <source>
        <dbReference type="ARBA" id="ARBA00023125"/>
    </source>
</evidence>
<feature type="domain" description="HTH araC/xylS-type" evidence="5">
    <location>
        <begin position="270"/>
        <end position="369"/>
    </location>
</feature>
<evidence type="ECO:0000256" key="3">
    <source>
        <dbReference type="ARBA" id="ARBA00023163"/>
    </source>
</evidence>
<dbReference type="PRINTS" id="PR00032">
    <property type="entry name" value="HTHARAC"/>
</dbReference>
<dbReference type="SUPFAM" id="SSF46689">
    <property type="entry name" value="Homeodomain-like"/>
    <property type="match status" value="1"/>
</dbReference>
<dbReference type="BioCyc" id="LBIF456481:LEPBI_RS03725-MONOMER"/>
<evidence type="ECO:0000256" key="1">
    <source>
        <dbReference type="ARBA" id="ARBA00023015"/>
    </source>
</evidence>
<keyword evidence="7" id="KW-1185">Reference proteome</keyword>
<dbReference type="AlphaFoldDB" id="B0SL80"/>
<dbReference type="InterPro" id="IPR020449">
    <property type="entry name" value="Tscrpt_reg_AraC-type_HTH"/>
</dbReference>